<dbReference type="InterPro" id="IPR036388">
    <property type="entry name" value="WH-like_DNA-bd_sf"/>
</dbReference>
<dbReference type="Pfam" id="PF03466">
    <property type="entry name" value="LysR_substrate"/>
    <property type="match status" value="1"/>
</dbReference>
<dbReference type="SUPFAM" id="SSF46785">
    <property type="entry name" value="Winged helix' DNA-binding domain"/>
    <property type="match status" value="1"/>
</dbReference>
<dbReference type="Gene3D" id="3.40.190.10">
    <property type="entry name" value="Periplasmic binding protein-like II"/>
    <property type="match status" value="2"/>
</dbReference>
<keyword evidence="2" id="KW-0805">Transcription regulation</keyword>
<dbReference type="GO" id="GO:0006351">
    <property type="term" value="P:DNA-templated transcription"/>
    <property type="evidence" value="ECO:0007669"/>
    <property type="project" value="TreeGrafter"/>
</dbReference>
<dbReference type="EMBL" id="QRDW01000013">
    <property type="protein sequence ID" value="RED44819.1"/>
    <property type="molecule type" value="Genomic_DNA"/>
</dbReference>
<dbReference type="CDD" id="cd08432">
    <property type="entry name" value="PBP2_GcdR_TrpI_HvrB_AmpR_like"/>
    <property type="match status" value="1"/>
</dbReference>
<name>A0A3D9H5V0_9PROT</name>
<comment type="caution">
    <text evidence="6">The sequence shown here is derived from an EMBL/GenBank/DDBJ whole genome shotgun (WGS) entry which is preliminary data.</text>
</comment>
<dbReference type="GO" id="GO:0043565">
    <property type="term" value="F:sequence-specific DNA binding"/>
    <property type="evidence" value="ECO:0007669"/>
    <property type="project" value="TreeGrafter"/>
</dbReference>
<dbReference type="OrthoDB" id="5526340at2"/>
<dbReference type="PANTHER" id="PTHR30537">
    <property type="entry name" value="HTH-TYPE TRANSCRIPTIONAL REGULATOR"/>
    <property type="match status" value="1"/>
</dbReference>
<evidence type="ECO:0000256" key="3">
    <source>
        <dbReference type="ARBA" id="ARBA00023125"/>
    </source>
</evidence>
<keyword evidence="3 6" id="KW-0238">DNA-binding</keyword>
<dbReference type="InterPro" id="IPR000847">
    <property type="entry name" value="LysR_HTH_N"/>
</dbReference>
<dbReference type="InterPro" id="IPR036390">
    <property type="entry name" value="WH_DNA-bd_sf"/>
</dbReference>
<gene>
    <name evidence="6" type="ORF">DFP90_11324</name>
</gene>
<keyword evidence="7" id="KW-1185">Reference proteome</keyword>
<dbReference type="SUPFAM" id="SSF53850">
    <property type="entry name" value="Periplasmic binding protein-like II"/>
    <property type="match status" value="1"/>
</dbReference>
<dbReference type="AlphaFoldDB" id="A0A3D9H5V0"/>
<evidence type="ECO:0000256" key="4">
    <source>
        <dbReference type="ARBA" id="ARBA00023163"/>
    </source>
</evidence>
<dbReference type="RefSeq" id="WP_115938800.1">
    <property type="nucleotide sequence ID" value="NZ_QRDW01000013.1"/>
</dbReference>
<dbReference type="Pfam" id="PF00126">
    <property type="entry name" value="HTH_1"/>
    <property type="match status" value="1"/>
</dbReference>
<comment type="similarity">
    <text evidence="1">Belongs to the LysR transcriptional regulatory family.</text>
</comment>
<accession>A0A3D9H5V0</accession>
<evidence type="ECO:0000313" key="6">
    <source>
        <dbReference type="EMBL" id="RED44819.1"/>
    </source>
</evidence>
<evidence type="ECO:0000313" key="7">
    <source>
        <dbReference type="Proteomes" id="UP000256845"/>
    </source>
</evidence>
<sequence>MKLKPLPPLKSLVVFEAAARLQSFSAAAEELNVTQGAVSRQIRALETALGKALFARSTRRVDLTPTGRQYYQGILPGLESIVGATKEIVQWQGENRLTVATTNALASLWLLPRIPRFQKSHPDLDIRILASDHVRQLSSADYDIAVDYCGQPPAIVAATPLFPEQVFPVCSPEYLAENKPFDGPQALLGKTLLMLEGVYEGWINWPDWFERLGLNYSEPLHRVNINNYPMVVQAAANGQGIALAWSRLVDDYLDNGTLVRPLGDSLTTGAHFYLLEPLDLIRPKKAAGLFRDWLLRELELH</sequence>
<keyword evidence="4" id="KW-0804">Transcription</keyword>
<dbReference type="FunFam" id="1.10.10.10:FF:000038">
    <property type="entry name" value="Glycine cleavage system transcriptional activator"/>
    <property type="match status" value="1"/>
</dbReference>
<dbReference type="PRINTS" id="PR00039">
    <property type="entry name" value="HTHLYSR"/>
</dbReference>
<dbReference type="Gene3D" id="1.10.10.10">
    <property type="entry name" value="Winged helix-like DNA-binding domain superfamily/Winged helix DNA-binding domain"/>
    <property type="match status" value="1"/>
</dbReference>
<dbReference type="PANTHER" id="PTHR30537:SF74">
    <property type="entry name" value="HTH-TYPE TRANSCRIPTIONAL REGULATOR TRPI"/>
    <property type="match status" value="1"/>
</dbReference>
<protein>
    <submittedName>
        <fullName evidence="6">DNA-binding transcriptional LysR family regulator</fullName>
    </submittedName>
</protein>
<dbReference type="InterPro" id="IPR005119">
    <property type="entry name" value="LysR_subst-bd"/>
</dbReference>
<dbReference type="GO" id="GO:0003700">
    <property type="term" value="F:DNA-binding transcription factor activity"/>
    <property type="evidence" value="ECO:0007669"/>
    <property type="project" value="InterPro"/>
</dbReference>
<organism evidence="6 7">
    <name type="scientific">Aestuariispira insulae</name>
    <dbReference type="NCBI Taxonomy" id="1461337"/>
    <lineage>
        <taxon>Bacteria</taxon>
        <taxon>Pseudomonadati</taxon>
        <taxon>Pseudomonadota</taxon>
        <taxon>Alphaproteobacteria</taxon>
        <taxon>Rhodospirillales</taxon>
        <taxon>Kiloniellaceae</taxon>
        <taxon>Aestuariispira</taxon>
    </lineage>
</organism>
<feature type="domain" description="HTH lysR-type" evidence="5">
    <location>
        <begin position="7"/>
        <end position="64"/>
    </location>
</feature>
<evidence type="ECO:0000256" key="2">
    <source>
        <dbReference type="ARBA" id="ARBA00023015"/>
    </source>
</evidence>
<proteinExistence type="inferred from homology"/>
<evidence type="ECO:0000256" key="1">
    <source>
        <dbReference type="ARBA" id="ARBA00009437"/>
    </source>
</evidence>
<dbReference type="Proteomes" id="UP000256845">
    <property type="component" value="Unassembled WGS sequence"/>
</dbReference>
<dbReference type="PROSITE" id="PS50931">
    <property type="entry name" value="HTH_LYSR"/>
    <property type="match status" value="1"/>
</dbReference>
<evidence type="ECO:0000259" key="5">
    <source>
        <dbReference type="PROSITE" id="PS50931"/>
    </source>
</evidence>
<reference evidence="6 7" key="1">
    <citation type="submission" date="2018-07" db="EMBL/GenBank/DDBJ databases">
        <title>Genomic Encyclopedia of Type Strains, Phase III (KMG-III): the genomes of soil and plant-associated and newly described type strains.</title>
        <authorList>
            <person name="Whitman W."/>
        </authorList>
    </citation>
    <scope>NUCLEOTIDE SEQUENCE [LARGE SCALE GENOMIC DNA]</scope>
    <source>
        <strain evidence="6 7">CECT 8488</strain>
    </source>
</reference>
<dbReference type="InterPro" id="IPR058163">
    <property type="entry name" value="LysR-type_TF_proteobact-type"/>
</dbReference>